<dbReference type="STRING" id="135826.KP77_31140"/>
<proteinExistence type="predicted"/>
<dbReference type="Pfam" id="PF00756">
    <property type="entry name" value="Esterase"/>
    <property type="match status" value="1"/>
</dbReference>
<dbReference type="InterPro" id="IPR000801">
    <property type="entry name" value="Esterase-like"/>
</dbReference>
<reference evidence="1 2" key="1">
    <citation type="submission" date="2015-01" db="EMBL/GenBank/DDBJ databases">
        <title>Genome sequence of Jeotgalibacillus alimentarius.</title>
        <authorList>
            <person name="Goh K.M."/>
            <person name="Chan K.-G."/>
            <person name="Yaakop A.S."/>
            <person name="Ee R."/>
            <person name="Gan H.M."/>
            <person name="Chan C.S."/>
        </authorList>
    </citation>
    <scope>NUCLEOTIDE SEQUENCE [LARGE SCALE GENOMIC DNA]</scope>
    <source>
        <strain evidence="1 2">YKJ-13</strain>
    </source>
</reference>
<dbReference type="AlphaFoldDB" id="A0A0C2VHD9"/>
<comment type="caution">
    <text evidence="1">The sequence shown here is derived from an EMBL/GenBank/DDBJ whole genome shotgun (WGS) entry which is preliminary data.</text>
</comment>
<evidence type="ECO:0000313" key="1">
    <source>
        <dbReference type="EMBL" id="KIL43408.1"/>
    </source>
</evidence>
<dbReference type="InterPro" id="IPR029058">
    <property type="entry name" value="AB_hydrolase_fold"/>
</dbReference>
<keyword evidence="2" id="KW-1185">Reference proteome</keyword>
<gene>
    <name evidence="1" type="ORF">KP77_31140</name>
</gene>
<protein>
    <recommendedName>
        <fullName evidence="3">Esterase</fullName>
    </recommendedName>
</protein>
<sequence>MKADKWQKTVDSPEEHTITGDVRILKDMDVPQLDTTKNISIYLPPGYEESDKRYPVLYMHDGQNVFDKATSNGEE</sequence>
<accession>A0A0C2VHD9</accession>
<dbReference type="EMBL" id="JXRQ01000029">
    <property type="protein sequence ID" value="KIL43408.1"/>
    <property type="molecule type" value="Genomic_DNA"/>
</dbReference>
<dbReference type="SUPFAM" id="SSF53474">
    <property type="entry name" value="alpha/beta-Hydrolases"/>
    <property type="match status" value="1"/>
</dbReference>
<organism evidence="1 2">
    <name type="scientific">Jeotgalibacillus alimentarius</name>
    <dbReference type="NCBI Taxonomy" id="135826"/>
    <lineage>
        <taxon>Bacteria</taxon>
        <taxon>Bacillati</taxon>
        <taxon>Bacillota</taxon>
        <taxon>Bacilli</taxon>
        <taxon>Bacillales</taxon>
        <taxon>Caryophanaceae</taxon>
        <taxon>Jeotgalibacillus</taxon>
    </lineage>
</organism>
<dbReference type="Gene3D" id="3.40.50.1820">
    <property type="entry name" value="alpha/beta hydrolase"/>
    <property type="match status" value="1"/>
</dbReference>
<evidence type="ECO:0000313" key="2">
    <source>
        <dbReference type="Proteomes" id="UP000031950"/>
    </source>
</evidence>
<dbReference type="PATRIC" id="fig|135826.4.peg.3095"/>
<dbReference type="Proteomes" id="UP000031950">
    <property type="component" value="Unassembled WGS sequence"/>
</dbReference>
<evidence type="ECO:0008006" key="3">
    <source>
        <dbReference type="Google" id="ProtNLM"/>
    </source>
</evidence>
<name>A0A0C2VHD9_9BACL</name>